<evidence type="ECO:0000313" key="2">
    <source>
        <dbReference type="EMBL" id="MEO3684284.1"/>
    </source>
</evidence>
<dbReference type="PIRSF" id="PIRSF020555">
    <property type="entry name" value="UCP020555"/>
    <property type="match status" value="1"/>
</dbReference>
<dbReference type="InterPro" id="IPR014508">
    <property type="entry name" value="UCP020555_TPR-like"/>
</dbReference>
<dbReference type="Proteomes" id="UP001477278">
    <property type="component" value="Unassembled WGS sequence"/>
</dbReference>
<proteinExistence type="predicted"/>
<comment type="caution">
    <text evidence="2">The sequence shown here is derived from an EMBL/GenBank/DDBJ whole genome shotgun (WGS) entry which is preliminary data.</text>
</comment>
<evidence type="ECO:0000313" key="3">
    <source>
        <dbReference type="Proteomes" id="UP001477278"/>
    </source>
</evidence>
<dbReference type="PROSITE" id="PS50005">
    <property type="entry name" value="TPR"/>
    <property type="match status" value="1"/>
</dbReference>
<dbReference type="Pfam" id="PF16068">
    <property type="entry name" value="DUF4810"/>
    <property type="match status" value="1"/>
</dbReference>
<keyword evidence="3" id="KW-1185">Reference proteome</keyword>
<name>A0ABV0FTX0_9GAMM</name>
<dbReference type="PROSITE" id="PS51257">
    <property type="entry name" value="PROKAR_LIPOPROTEIN"/>
    <property type="match status" value="1"/>
</dbReference>
<dbReference type="InterPro" id="IPR019734">
    <property type="entry name" value="TPR_rpt"/>
</dbReference>
<feature type="repeat" description="TPR" evidence="1">
    <location>
        <begin position="85"/>
        <end position="118"/>
    </location>
</feature>
<dbReference type="RefSeq" id="WP_347690845.1">
    <property type="nucleotide sequence ID" value="NZ_JBDPZN010000011.1"/>
</dbReference>
<sequence length="133" mass="15061">MKKKFISHNNTEIALMKMKLVGLLGFTILLSGCAATQKPMYEYGDYSESFYALKRDAGDENTVKWKSSLENIITKSSEQSLRVPPGVYANLGFIHLKANDNNKAVEYFELEKKIYPEAEVFMNNLIKKANVQG</sequence>
<gene>
    <name evidence="2" type="ORF">ABHN84_18595</name>
</gene>
<evidence type="ECO:0000256" key="1">
    <source>
        <dbReference type="PROSITE-ProRule" id="PRU00339"/>
    </source>
</evidence>
<keyword evidence="1" id="KW-0802">TPR repeat</keyword>
<organism evidence="2 3">
    <name type="scientific">Shewanella vesiculosa</name>
    <dbReference type="NCBI Taxonomy" id="518738"/>
    <lineage>
        <taxon>Bacteria</taxon>
        <taxon>Pseudomonadati</taxon>
        <taxon>Pseudomonadota</taxon>
        <taxon>Gammaproteobacteria</taxon>
        <taxon>Alteromonadales</taxon>
        <taxon>Shewanellaceae</taxon>
        <taxon>Shewanella</taxon>
    </lineage>
</organism>
<reference evidence="2 3" key="1">
    <citation type="submission" date="2024-05" db="EMBL/GenBank/DDBJ databases">
        <title>Genome sequencing of Marine Estuary Bacteria, Shewanella vesiculosa and S. baltica, and Pseudomonas syringae.</title>
        <authorList>
            <person name="Gurung A."/>
            <person name="Maclea K.S."/>
        </authorList>
    </citation>
    <scope>NUCLEOTIDE SEQUENCE [LARGE SCALE GENOMIC DNA]</scope>
    <source>
        <strain evidence="2 3">1A</strain>
    </source>
</reference>
<protein>
    <submittedName>
        <fullName evidence="2">DUF4810 domain-containing protein</fullName>
    </submittedName>
</protein>
<accession>A0ABV0FTX0</accession>
<dbReference type="EMBL" id="JBDPZN010000011">
    <property type="protein sequence ID" value="MEO3684284.1"/>
    <property type="molecule type" value="Genomic_DNA"/>
</dbReference>